<evidence type="ECO:0000313" key="1">
    <source>
        <dbReference type="EMBL" id="PSW20852.1"/>
    </source>
</evidence>
<proteinExistence type="predicted"/>
<protein>
    <submittedName>
        <fullName evidence="1">Lactate dehydrogenase</fullName>
    </submittedName>
</protein>
<reference evidence="1 2" key="1">
    <citation type="submission" date="2018-01" db="EMBL/GenBank/DDBJ databases">
        <title>Whole genome sequencing of Histamine producing bacteria.</title>
        <authorList>
            <person name="Butler K."/>
        </authorList>
    </citation>
    <scope>NUCLEOTIDE SEQUENCE [LARGE SCALE GENOMIC DNA]</scope>
    <source>
        <strain evidence="1 2">DSM 100436</strain>
    </source>
</reference>
<dbReference type="AlphaFoldDB" id="A0A2T3NXA4"/>
<keyword evidence="2" id="KW-1185">Reference proteome</keyword>
<name>A0A2T3NXA4_9GAMM</name>
<dbReference type="Proteomes" id="UP000241771">
    <property type="component" value="Unassembled WGS sequence"/>
</dbReference>
<dbReference type="EMBL" id="PYMA01000003">
    <property type="protein sequence ID" value="PSW20852.1"/>
    <property type="molecule type" value="Genomic_DNA"/>
</dbReference>
<dbReference type="RefSeq" id="WP_036824385.1">
    <property type="nucleotide sequence ID" value="NZ_JGVO01000536.1"/>
</dbReference>
<evidence type="ECO:0000313" key="2">
    <source>
        <dbReference type="Proteomes" id="UP000241771"/>
    </source>
</evidence>
<dbReference type="OrthoDB" id="9128325at2"/>
<gene>
    <name evidence="1" type="ORF">C9I98_08430</name>
</gene>
<accession>A0A2T3NXA4</accession>
<organism evidence="1 2">
    <name type="scientific">Photobacterium sanctipauli</name>
    <dbReference type="NCBI Taxonomy" id="1342794"/>
    <lineage>
        <taxon>Bacteria</taxon>
        <taxon>Pseudomonadati</taxon>
        <taxon>Pseudomonadota</taxon>
        <taxon>Gammaproteobacteria</taxon>
        <taxon>Vibrionales</taxon>
        <taxon>Vibrionaceae</taxon>
        <taxon>Photobacterium</taxon>
    </lineage>
</organism>
<comment type="caution">
    <text evidence="1">The sequence shown here is derived from an EMBL/GenBank/DDBJ whole genome shotgun (WGS) entry which is preliminary data.</text>
</comment>
<sequence length="496" mass="56960">MMKTPHTDEKTLLLPQASHGYQFNHCKTVSCQHFGSTNTDHYVLQRSNPSKPILVCRECGAFPPLINNHDVDAEVTRLKQQQSSGLPACSNTECDNFALPVLTHRQLYHAFGYSGDRQRYRCKCCQTTLVDRWSGFNSKNQLQQKLLAMLFTGYAVRDICRRLNMNPKSFYDQLSHIASRCRRQLAMFDARLFKHTQALELASDISPLQPNNDNGVLWVASCEARTGYVVSQDLNYQQHEQETSHEHHDPFADGTRYMAPPAAKLVEPPLAPPQGLLAKIDAKYRDMMSRPNLEDPLTNMARINYPAKGCLIRPQYTVYAHYLHLSQLLQDSEQLSIFMPQETLLRSACISVFVERIKANTVHPIYIECDKEWQHGQPAGRIDIVLMGWWRDRWAFTRHDNISKGICHLGGEKDNEAFWLEHASHDAITAYQQRFQDQFNQLVNEPRRKLRPGGLLPLLDIYRAWNNLCRQDRSGQTPAQKMGLVTKPLTLEELLS</sequence>